<reference evidence="2" key="1">
    <citation type="journal article" date="2021" name="Sci. Adv.">
        <title>The American lobster genome reveals insights on longevity, neural, and immune adaptations.</title>
        <authorList>
            <person name="Polinski J.M."/>
            <person name="Zimin A.V."/>
            <person name="Clark K.F."/>
            <person name="Kohn A.B."/>
            <person name="Sadowski N."/>
            <person name="Timp W."/>
            <person name="Ptitsyn A."/>
            <person name="Khanna P."/>
            <person name="Romanova D.Y."/>
            <person name="Williams P."/>
            <person name="Greenwood S.J."/>
            <person name="Moroz L.L."/>
            <person name="Walt D.R."/>
            <person name="Bodnar A.G."/>
        </authorList>
    </citation>
    <scope>NUCLEOTIDE SEQUENCE</scope>
    <source>
        <strain evidence="2">GMGI-L3</strain>
    </source>
</reference>
<name>A0A8J5MXP0_HOMAM</name>
<feature type="compositionally biased region" description="Polar residues" evidence="1">
    <location>
        <begin position="42"/>
        <end position="55"/>
    </location>
</feature>
<dbReference type="AlphaFoldDB" id="A0A8J5MXP0"/>
<feature type="non-terminal residue" evidence="2">
    <location>
        <position position="1"/>
    </location>
</feature>
<proteinExistence type="predicted"/>
<keyword evidence="3" id="KW-1185">Reference proteome</keyword>
<feature type="non-terminal residue" evidence="2">
    <location>
        <position position="473"/>
    </location>
</feature>
<accession>A0A8J5MXP0</accession>
<organism evidence="2 3">
    <name type="scientific">Homarus americanus</name>
    <name type="common">American lobster</name>
    <dbReference type="NCBI Taxonomy" id="6706"/>
    <lineage>
        <taxon>Eukaryota</taxon>
        <taxon>Metazoa</taxon>
        <taxon>Ecdysozoa</taxon>
        <taxon>Arthropoda</taxon>
        <taxon>Crustacea</taxon>
        <taxon>Multicrustacea</taxon>
        <taxon>Malacostraca</taxon>
        <taxon>Eumalacostraca</taxon>
        <taxon>Eucarida</taxon>
        <taxon>Decapoda</taxon>
        <taxon>Pleocyemata</taxon>
        <taxon>Astacidea</taxon>
        <taxon>Nephropoidea</taxon>
        <taxon>Nephropidae</taxon>
        <taxon>Homarus</taxon>
    </lineage>
</organism>
<protein>
    <submittedName>
        <fullName evidence="2">Uncharacterized protein</fullName>
    </submittedName>
</protein>
<gene>
    <name evidence="2" type="ORF">Hamer_G029624</name>
</gene>
<dbReference type="Proteomes" id="UP000747542">
    <property type="component" value="Unassembled WGS sequence"/>
</dbReference>
<evidence type="ECO:0000313" key="2">
    <source>
        <dbReference type="EMBL" id="KAG7168245.1"/>
    </source>
</evidence>
<evidence type="ECO:0000256" key="1">
    <source>
        <dbReference type="SAM" id="MobiDB-lite"/>
    </source>
</evidence>
<feature type="region of interest" description="Disordered" evidence="1">
    <location>
        <begin position="107"/>
        <end position="151"/>
    </location>
</feature>
<evidence type="ECO:0000313" key="3">
    <source>
        <dbReference type="Proteomes" id="UP000747542"/>
    </source>
</evidence>
<comment type="caution">
    <text evidence="2">The sequence shown here is derived from an EMBL/GenBank/DDBJ whole genome shotgun (WGS) entry which is preliminary data.</text>
</comment>
<sequence length="473" mass="53633">TQSRQNYVLESVPARNRRLVQQESSGSRKRSTAVNNRGCKSVGSQRSVTQIGDNSSKMKKVSTVTPEKENEIFKKKEWVTVNKDSKKSGPPLSRTDAVHIADVKSVQETTVTTSKPKRKLESTREGRVRTKKMKTLESGTSATNDNNNNSDLKIETKDEIERVSNPPMQQVVSHDHGYLKAPSFHKYEVKEREAAVGEVLTAEGRPKYPGQDSTQTCSMKRFTLNREHVESSSTAYVRYNFWFQNALEYLLKSYKAIVLHMQQIQNLRLRPEKPRTTCSLPNQCGAVPWGASQELFQHGQTNISAIVNEIQTAIDVLNKYLTWPGPSLRKDYGRKKLSGRSNTFKTARHDMLTSLIFKSKQRFINIVLDSPECMDFEFQIITVGMKISGIALCWHVGQALENTDGGEVNPTLVEDEWIVLKEVKFSRSRHHFCKQRVLTTNPDKAIANSNNWACVWMASLTLLQHSGRSGRQQ</sequence>
<feature type="region of interest" description="Disordered" evidence="1">
    <location>
        <begin position="1"/>
        <end position="64"/>
    </location>
</feature>
<feature type="compositionally biased region" description="Basic and acidic residues" evidence="1">
    <location>
        <begin position="119"/>
        <end position="128"/>
    </location>
</feature>
<dbReference type="EMBL" id="JAHLQT010020439">
    <property type="protein sequence ID" value="KAG7168245.1"/>
    <property type="molecule type" value="Genomic_DNA"/>
</dbReference>